<sequence length="45" mass="5078">MEEDRTMILDLQPQLEGRIFRSPEGVALRRGPFGLGLVVTRPVRA</sequence>
<proteinExistence type="predicted"/>
<accession>A0A094PX33</accession>
<dbReference type="AlphaFoldDB" id="A0A094PX33"/>
<reference evidence="1" key="1">
    <citation type="submission" date="2014-06" db="EMBL/GenBank/DDBJ databases">
        <title>Key roles for freshwater Actinobacteria revealed by deep metagenomic sequencing.</title>
        <authorList>
            <person name="Ghai R."/>
            <person name="Mizuno C.M."/>
            <person name="Picazo A."/>
            <person name="Camacho A."/>
            <person name="Rodriguez-Valera F."/>
        </authorList>
    </citation>
    <scope>NUCLEOTIDE SEQUENCE</scope>
</reference>
<dbReference type="EMBL" id="JNSL01000153">
    <property type="protein sequence ID" value="KGA14284.1"/>
    <property type="molecule type" value="Genomic_DNA"/>
</dbReference>
<name>A0A094PX33_9ZZZZ</name>
<feature type="non-terminal residue" evidence="1">
    <location>
        <position position="45"/>
    </location>
</feature>
<gene>
    <name evidence="1" type="ORF">GM51_17590</name>
</gene>
<comment type="caution">
    <text evidence="1">The sequence shown here is derived from an EMBL/GenBank/DDBJ whole genome shotgun (WGS) entry which is preliminary data.</text>
</comment>
<evidence type="ECO:0000313" key="1">
    <source>
        <dbReference type="EMBL" id="KGA14284.1"/>
    </source>
</evidence>
<organism evidence="1">
    <name type="scientific">freshwater metagenome</name>
    <dbReference type="NCBI Taxonomy" id="449393"/>
    <lineage>
        <taxon>unclassified sequences</taxon>
        <taxon>metagenomes</taxon>
        <taxon>ecological metagenomes</taxon>
    </lineage>
</organism>
<protein>
    <submittedName>
        <fullName evidence="1">Uncharacterized protein</fullName>
    </submittedName>
</protein>